<dbReference type="EMBL" id="SSMD01000003">
    <property type="protein sequence ID" value="THD74883.1"/>
    <property type="molecule type" value="Genomic_DNA"/>
</dbReference>
<sequence>MKAFALGIITAAVTAISAQADTMRLVGEQWLGTSPTNQARMNCRALNLPTNGTITRYWISGTKGFYLSPNANGYMATLAFPNGADGVGAFIPARTTLYLCPDKPVAASYSKIEIEIQY</sequence>
<evidence type="ECO:0000256" key="1">
    <source>
        <dbReference type="SAM" id="SignalP"/>
    </source>
</evidence>
<name>A0A4S3MBC8_9RHOB</name>
<keyword evidence="1" id="KW-0732">Signal</keyword>
<evidence type="ECO:0000313" key="2">
    <source>
        <dbReference type="EMBL" id="THD74883.1"/>
    </source>
</evidence>
<dbReference type="Proteomes" id="UP000306113">
    <property type="component" value="Unassembled WGS sequence"/>
</dbReference>
<organism evidence="2 3">
    <name type="scientific">Thalassobius vesicularis</name>
    <dbReference type="NCBI Taxonomy" id="1294297"/>
    <lineage>
        <taxon>Bacteria</taxon>
        <taxon>Pseudomonadati</taxon>
        <taxon>Pseudomonadota</taxon>
        <taxon>Alphaproteobacteria</taxon>
        <taxon>Rhodobacterales</taxon>
        <taxon>Roseobacteraceae</taxon>
        <taxon>Thalassovita</taxon>
    </lineage>
</organism>
<dbReference type="RefSeq" id="WP_136338739.1">
    <property type="nucleotide sequence ID" value="NZ_SSMD01000003.1"/>
</dbReference>
<reference evidence="2 3" key="1">
    <citation type="submission" date="2019-04" db="EMBL/GenBank/DDBJ databases">
        <title>Draft genome sequence of Youngimonas vesicularis.</title>
        <authorList>
            <person name="Hameed A."/>
        </authorList>
    </citation>
    <scope>NUCLEOTIDE SEQUENCE [LARGE SCALE GENOMIC DNA]</scope>
    <source>
        <strain evidence="2 3">CC-AMW-E</strain>
    </source>
</reference>
<feature type="signal peptide" evidence="1">
    <location>
        <begin position="1"/>
        <end position="20"/>
    </location>
</feature>
<gene>
    <name evidence="2" type="ORF">E7681_07960</name>
</gene>
<accession>A0A4S3MBC8</accession>
<evidence type="ECO:0000313" key="3">
    <source>
        <dbReference type="Proteomes" id="UP000306113"/>
    </source>
</evidence>
<keyword evidence="3" id="KW-1185">Reference proteome</keyword>
<feature type="chain" id="PRO_5020281450" evidence="1">
    <location>
        <begin position="21"/>
        <end position="118"/>
    </location>
</feature>
<proteinExistence type="predicted"/>
<protein>
    <submittedName>
        <fullName evidence="2">Uncharacterized protein</fullName>
    </submittedName>
</protein>
<comment type="caution">
    <text evidence="2">The sequence shown here is derived from an EMBL/GenBank/DDBJ whole genome shotgun (WGS) entry which is preliminary data.</text>
</comment>
<dbReference type="AlphaFoldDB" id="A0A4S3MBC8"/>